<dbReference type="InterPro" id="IPR029060">
    <property type="entry name" value="PIN-like_dom_sf"/>
</dbReference>
<accession>A0ABT7VS48</accession>
<feature type="binding site" evidence="8">
    <location>
        <position position="10"/>
    </location>
    <ligand>
        <name>Mg(2+)</name>
        <dbReference type="ChEBI" id="CHEBI:18420"/>
    </ligand>
</feature>
<dbReference type="InterPro" id="IPR022907">
    <property type="entry name" value="VapC_family"/>
</dbReference>
<reference evidence="10" key="1">
    <citation type="submission" date="2023-06" db="EMBL/GenBank/DDBJ databases">
        <title>Uncultivated large filamentous bacteria from sulfidic sediments reveal new species and different genomic features in energy metabolism and defense.</title>
        <authorList>
            <person name="Fonseca A."/>
        </authorList>
    </citation>
    <scope>NUCLEOTIDE SEQUENCE</scope>
    <source>
        <strain evidence="10">HSG4</strain>
    </source>
</reference>
<dbReference type="HAMAP" id="MF_00265">
    <property type="entry name" value="VapC_Nob1"/>
    <property type="match status" value="1"/>
</dbReference>
<dbReference type="CDD" id="cd09881">
    <property type="entry name" value="PIN_VapC4-5_FitB-like"/>
    <property type="match status" value="1"/>
</dbReference>
<keyword evidence="8" id="KW-0800">Toxin</keyword>
<evidence type="ECO:0000256" key="1">
    <source>
        <dbReference type="ARBA" id="ARBA00001946"/>
    </source>
</evidence>
<protein>
    <recommendedName>
        <fullName evidence="8">Ribonuclease VapC</fullName>
        <shortName evidence="8">RNase VapC</shortName>
        <ecNumber evidence="8">3.1.-.-</ecNumber>
    </recommendedName>
    <alternativeName>
        <fullName evidence="8">Toxin VapC</fullName>
    </alternativeName>
</protein>
<dbReference type="EMBL" id="JAUCGM010000176">
    <property type="protein sequence ID" value="MDM8562497.1"/>
    <property type="molecule type" value="Genomic_DNA"/>
</dbReference>
<dbReference type="PANTHER" id="PTHR33653">
    <property type="entry name" value="RIBONUCLEASE VAPC2"/>
    <property type="match status" value="1"/>
</dbReference>
<keyword evidence="4 8" id="KW-0479">Metal-binding</keyword>
<dbReference type="InterPro" id="IPR050556">
    <property type="entry name" value="Type_II_TA_system_RNase"/>
</dbReference>
<evidence type="ECO:0000256" key="4">
    <source>
        <dbReference type="ARBA" id="ARBA00022723"/>
    </source>
</evidence>
<evidence type="ECO:0000259" key="9">
    <source>
        <dbReference type="Pfam" id="PF01850"/>
    </source>
</evidence>
<dbReference type="InterPro" id="IPR002716">
    <property type="entry name" value="PIN_dom"/>
</dbReference>
<evidence type="ECO:0000256" key="2">
    <source>
        <dbReference type="ARBA" id="ARBA00022649"/>
    </source>
</evidence>
<gene>
    <name evidence="8" type="primary">vapC</name>
    <name evidence="10" type="ORF">QUF54_04005</name>
</gene>
<evidence type="ECO:0000256" key="8">
    <source>
        <dbReference type="HAMAP-Rule" id="MF_00265"/>
    </source>
</evidence>
<keyword evidence="11" id="KW-1185">Reference proteome</keyword>
<dbReference type="PANTHER" id="PTHR33653:SF1">
    <property type="entry name" value="RIBONUCLEASE VAPC2"/>
    <property type="match status" value="1"/>
</dbReference>
<keyword evidence="2 8" id="KW-1277">Toxin-antitoxin system</keyword>
<evidence type="ECO:0000256" key="7">
    <source>
        <dbReference type="ARBA" id="ARBA00038093"/>
    </source>
</evidence>
<evidence type="ECO:0000256" key="3">
    <source>
        <dbReference type="ARBA" id="ARBA00022722"/>
    </source>
</evidence>
<keyword evidence="3 8" id="KW-0540">Nuclease</keyword>
<proteinExistence type="inferred from homology"/>
<evidence type="ECO:0000313" key="11">
    <source>
        <dbReference type="Proteomes" id="UP001171945"/>
    </source>
</evidence>
<dbReference type="Pfam" id="PF01850">
    <property type="entry name" value="PIN"/>
    <property type="match status" value="1"/>
</dbReference>
<keyword evidence="5 8" id="KW-0378">Hydrolase</keyword>
<dbReference type="EC" id="3.1.-.-" evidence="8"/>
<feature type="domain" description="PIN" evidence="9">
    <location>
        <begin position="7"/>
        <end position="139"/>
    </location>
</feature>
<dbReference type="Proteomes" id="UP001171945">
    <property type="component" value="Unassembled WGS sequence"/>
</dbReference>
<comment type="caution">
    <text evidence="10">The sequence shown here is derived from an EMBL/GenBank/DDBJ whole genome shotgun (WGS) entry which is preliminary data.</text>
</comment>
<name>A0ABT7VS48_9GAMM</name>
<evidence type="ECO:0000256" key="5">
    <source>
        <dbReference type="ARBA" id="ARBA00022801"/>
    </source>
</evidence>
<evidence type="ECO:0000256" key="6">
    <source>
        <dbReference type="ARBA" id="ARBA00022842"/>
    </source>
</evidence>
<comment type="similarity">
    <text evidence="7 8">Belongs to the PINc/VapC protein family.</text>
</comment>
<dbReference type="SUPFAM" id="SSF88723">
    <property type="entry name" value="PIN domain-like"/>
    <property type="match status" value="1"/>
</dbReference>
<sequence length="159" mass="18678">MNEKEEYLLDTNNCVYYLNAWRKKKEKWSPEEKQVFETIEAIKKDTTLYMSEATFGELIFGAEKSQNKTKNLERVEIFREGVPSLTVDQEVWKIFGKIKAELSQVGRIIPDMDILIAATAKRYNLVLATNDSDMDNLDFLSETPIDRKNWIQDKERYPK</sequence>
<comment type="cofactor">
    <cofactor evidence="1 8">
        <name>Mg(2+)</name>
        <dbReference type="ChEBI" id="CHEBI:18420"/>
    </cofactor>
</comment>
<evidence type="ECO:0000313" key="10">
    <source>
        <dbReference type="EMBL" id="MDM8562497.1"/>
    </source>
</evidence>
<keyword evidence="6 8" id="KW-0460">Magnesium</keyword>
<comment type="function">
    <text evidence="8">Toxic component of a toxin-antitoxin (TA) system. An RNase.</text>
</comment>
<organism evidence="10 11">
    <name type="scientific">Candidatus Marithioploca araucensis</name>
    <dbReference type="NCBI Taxonomy" id="70273"/>
    <lineage>
        <taxon>Bacteria</taxon>
        <taxon>Pseudomonadati</taxon>
        <taxon>Pseudomonadota</taxon>
        <taxon>Gammaproteobacteria</taxon>
        <taxon>Thiotrichales</taxon>
        <taxon>Thiotrichaceae</taxon>
        <taxon>Candidatus Marithioploca</taxon>
    </lineage>
</organism>
<dbReference type="Gene3D" id="3.40.50.1010">
    <property type="entry name" value="5'-nuclease"/>
    <property type="match status" value="1"/>
</dbReference>
<feature type="binding site" evidence="8">
    <location>
        <position position="113"/>
    </location>
    <ligand>
        <name>Mg(2+)</name>
        <dbReference type="ChEBI" id="CHEBI:18420"/>
    </ligand>
</feature>